<dbReference type="Pfam" id="PF09258">
    <property type="entry name" value="Glyco_transf_64"/>
    <property type="match status" value="1"/>
</dbReference>
<dbReference type="GO" id="GO:0016757">
    <property type="term" value="F:glycosyltransferase activity"/>
    <property type="evidence" value="ECO:0007669"/>
    <property type="project" value="InterPro"/>
</dbReference>
<gene>
    <name evidence="7" type="ORF">PGLA2088_LOCUS14452</name>
</gene>
<proteinExistence type="predicted"/>
<feature type="transmembrane region" description="Helical" evidence="5">
    <location>
        <begin position="641"/>
        <end position="667"/>
    </location>
</feature>
<feature type="transmembrane region" description="Helical" evidence="5">
    <location>
        <begin position="444"/>
        <end position="467"/>
    </location>
</feature>
<evidence type="ECO:0000313" key="8">
    <source>
        <dbReference type="Proteomes" id="UP000626109"/>
    </source>
</evidence>
<dbReference type="InterPro" id="IPR029044">
    <property type="entry name" value="Nucleotide-diphossugar_trans"/>
</dbReference>
<organism evidence="7 8">
    <name type="scientific">Polarella glacialis</name>
    <name type="common">Dinoflagellate</name>
    <dbReference type="NCBI Taxonomy" id="89957"/>
    <lineage>
        <taxon>Eukaryota</taxon>
        <taxon>Sar</taxon>
        <taxon>Alveolata</taxon>
        <taxon>Dinophyceae</taxon>
        <taxon>Suessiales</taxon>
        <taxon>Suessiaceae</taxon>
        <taxon>Polarella</taxon>
    </lineage>
</organism>
<feature type="transmembrane region" description="Helical" evidence="5">
    <location>
        <begin position="340"/>
        <end position="360"/>
    </location>
</feature>
<sequence>MNNRFAVWGALQTEGAIVQDDDMWVSSDSLQLLVDAWRQQPDRLFGAANERVDVQSRNATDKLTNGESWENNSYQWKEVNPKCYSQSSPDIPSDIPSDVPYCVFEARDYSILLPHPWVLSRRYLKEYMLNPEGTKLVDDMMNCDDIYLNSVVSNATRAAPISLDIPVHRFPEWANGDAMWVSQGKKWLEKRSRCLEKVNSMYAGEPVSEETGTVWRRNFSGLVLSEAAQGHKATGARHNMPVFEVADGELAVVEHVDALLWACQGAALLLLILGVTGRWLLSSHPPSGAAKERVAIYGNARFLMSVLMIYDHLHQLVGIWKVDPGPWLEGDDSTWHHRLFSPVTPSLVLTGFVVISGYVSQGVATPARWRSVLVNLLLPYLLYSGVLKPLLAYFVDGEYPSQETVLKVLDAAPNVEWYLQSLVLWRLMAFAAAGLAAKVGSPLWPWWLGICWAASFSATVWGAPLVWSMTHTIYFLPAFAVGQLFPLSELLQAVEPCLSVNLIGTAVLSAWVWAFGVLHGDSLPTLDAFRKLLAWKQFPVLVPALEAGATLGGKWGEMFLAPFLAVFPPLLYSAMVIILLATVIPRSTTCFTKAGGEGSLYIYLFHPFVISSLVPGLKLLPPDLVAALPSNYLVQSSAGHLAVYMFGLGLCLLLAAILSCDTLLALFNPFMKPEWLVNLALGAPPARTPLPSKGPKVEQMAATSHP</sequence>
<comment type="subcellular location">
    <subcellularLocation>
        <location evidence="1">Membrane</location>
    </subcellularLocation>
</comment>
<comment type="caution">
    <text evidence="7">The sequence shown here is derived from an EMBL/GenBank/DDBJ whole genome shotgun (WGS) entry which is preliminary data.</text>
</comment>
<feature type="transmembrane region" description="Helical" evidence="5">
    <location>
        <begin position="258"/>
        <end position="281"/>
    </location>
</feature>
<keyword evidence="2" id="KW-0808">Transferase</keyword>
<reference evidence="7" key="1">
    <citation type="submission" date="2021-02" db="EMBL/GenBank/DDBJ databases">
        <authorList>
            <person name="Dougan E. K."/>
            <person name="Rhodes N."/>
            <person name="Thang M."/>
            <person name="Chan C."/>
        </authorList>
    </citation>
    <scope>NUCLEOTIDE SEQUENCE</scope>
</reference>
<evidence type="ECO:0000256" key="3">
    <source>
        <dbReference type="ARBA" id="ARBA00023136"/>
    </source>
</evidence>
<evidence type="ECO:0000259" key="6">
    <source>
        <dbReference type="Pfam" id="PF09258"/>
    </source>
</evidence>
<accession>A0A813J094</accession>
<feature type="transmembrane region" description="Helical" evidence="5">
    <location>
        <begin position="498"/>
        <end position="518"/>
    </location>
</feature>
<dbReference type="InterPro" id="IPR015338">
    <property type="entry name" value="GT64_dom"/>
</dbReference>
<dbReference type="EMBL" id="CAJNNW010017637">
    <property type="protein sequence ID" value="CAE8661280.1"/>
    <property type="molecule type" value="Genomic_DNA"/>
</dbReference>
<feature type="transmembrane region" description="Helical" evidence="5">
    <location>
        <begin position="559"/>
        <end position="580"/>
    </location>
</feature>
<dbReference type="GO" id="GO:0016020">
    <property type="term" value="C:membrane"/>
    <property type="evidence" value="ECO:0007669"/>
    <property type="project" value="UniProtKB-SubCell"/>
</dbReference>
<name>A0A813J094_POLGL</name>
<feature type="transmembrane region" description="Helical" evidence="5">
    <location>
        <begin position="473"/>
        <end position="491"/>
    </location>
</feature>
<dbReference type="PANTHER" id="PTHR48261:SF2">
    <property type="entry name" value="ACETYLGLUCOSAMINYLTRANSFERASE"/>
    <property type="match status" value="1"/>
</dbReference>
<keyword evidence="5" id="KW-0812">Transmembrane</keyword>
<evidence type="ECO:0000256" key="5">
    <source>
        <dbReference type="SAM" id="Phobius"/>
    </source>
</evidence>
<protein>
    <recommendedName>
        <fullName evidence="6">Glycosyl transferase 64 domain-containing protein</fullName>
    </recommendedName>
</protein>
<evidence type="ECO:0000256" key="2">
    <source>
        <dbReference type="ARBA" id="ARBA00022679"/>
    </source>
</evidence>
<feature type="transmembrane region" description="Helical" evidence="5">
    <location>
        <begin position="372"/>
        <end position="395"/>
    </location>
</feature>
<feature type="domain" description="Glycosyl transferase 64" evidence="6">
    <location>
        <begin position="1"/>
        <end position="212"/>
    </location>
</feature>
<dbReference type="PANTHER" id="PTHR48261">
    <property type="entry name" value="ACETYLGLUCOSAMINYLTRANSFERASE"/>
    <property type="match status" value="1"/>
</dbReference>
<feature type="transmembrane region" description="Helical" evidence="5">
    <location>
        <begin position="415"/>
        <end position="437"/>
    </location>
</feature>
<dbReference type="Proteomes" id="UP000626109">
    <property type="component" value="Unassembled WGS sequence"/>
</dbReference>
<dbReference type="Gene3D" id="3.90.550.10">
    <property type="entry name" value="Spore Coat Polysaccharide Biosynthesis Protein SpsA, Chain A"/>
    <property type="match status" value="1"/>
</dbReference>
<evidence type="ECO:0000256" key="4">
    <source>
        <dbReference type="ARBA" id="ARBA00023157"/>
    </source>
</evidence>
<evidence type="ECO:0000313" key="7">
    <source>
        <dbReference type="EMBL" id="CAE8661280.1"/>
    </source>
</evidence>
<dbReference type="AlphaFoldDB" id="A0A813J094"/>
<evidence type="ECO:0000256" key="1">
    <source>
        <dbReference type="ARBA" id="ARBA00004370"/>
    </source>
</evidence>
<dbReference type="InterPro" id="IPR004263">
    <property type="entry name" value="Exostosin"/>
</dbReference>
<feature type="transmembrane region" description="Helical" evidence="5">
    <location>
        <begin position="600"/>
        <end position="621"/>
    </location>
</feature>
<keyword evidence="5" id="KW-1133">Transmembrane helix</keyword>
<keyword evidence="4" id="KW-1015">Disulfide bond</keyword>
<keyword evidence="3 5" id="KW-0472">Membrane</keyword>